<evidence type="ECO:0000313" key="2">
    <source>
        <dbReference type="Proteomes" id="UP000257109"/>
    </source>
</evidence>
<dbReference type="InterPro" id="IPR021109">
    <property type="entry name" value="Peptidase_aspartic_dom_sf"/>
</dbReference>
<dbReference type="Proteomes" id="UP000257109">
    <property type="component" value="Unassembled WGS sequence"/>
</dbReference>
<sequence>MVKRFMSSQVVEEVENQRENIFHSRCLVMGKLCFIIIDGGSSVNFASLRLVEKLTIPTFSHLKPYKFERGELLVDKKVALVFTLGNFEDKVVCDVVPMEATHILLWRLWQYDRRVAHNGVTNRFTFVHMGVKGSPQIFVLKRGE</sequence>
<evidence type="ECO:0000313" key="1">
    <source>
        <dbReference type="EMBL" id="RDX73454.1"/>
    </source>
</evidence>
<name>A0A371F587_MUCPR</name>
<protein>
    <submittedName>
        <fullName evidence="1">Uncharacterized protein</fullName>
    </submittedName>
</protein>
<accession>A0A371F587</accession>
<dbReference type="PANTHER" id="PTHR35046:SF9">
    <property type="entry name" value="RNA-DIRECTED DNA POLYMERASE"/>
    <property type="match status" value="1"/>
</dbReference>
<gene>
    <name evidence="1" type="ORF">CR513_46948</name>
</gene>
<dbReference type="CDD" id="cd00303">
    <property type="entry name" value="retropepsin_like"/>
    <property type="match status" value="1"/>
</dbReference>
<dbReference type="OrthoDB" id="1747743at2759"/>
<keyword evidence="2" id="KW-1185">Reference proteome</keyword>
<dbReference type="AlphaFoldDB" id="A0A371F587"/>
<dbReference type="Gene3D" id="2.40.70.10">
    <property type="entry name" value="Acid Proteases"/>
    <property type="match status" value="1"/>
</dbReference>
<organism evidence="1 2">
    <name type="scientific">Mucuna pruriens</name>
    <name type="common">Velvet bean</name>
    <name type="synonym">Dolichos pruriens</name>
    <dbReference type="NCBI Taxonomy" id="157652"/>
    <lineage>
        <taxon>Eukaryota</taxon>
        <taxon>Viridiplantae</taxon>
        <taxon>Streptophyta</taxon>
        <taxon>Embryophyta</taxon>
        <taxon>Tracheophyta</taxon>
        <taxon>Spermatophyta</taxon>
        <taxon>Magnoliopsida</taxon>
        <taxon>eudicotyledons</taxon>
        <taxon>Gunneridae</taxon>
        <taxon>Pentapetalae</taxon>
        <taxon>rosids</taxon>
        <taxon>fabids</taxon>
        <taxon>Fabales</taxon>
        <taxon>Fabaceae</taxon>
        <taxon>Papilionoideae</taxon>
        <taxon>50 kb inversion clade</taxon>
        <taxon>NPAAA clade</taxon>
        <taxon>indigoferoid/millettioid clade</taxon>
        <taxon>Phaseoleae</taxon>
        <taxon>Mucuna</taxon>
    </lineage>
</organism>
<comment type="caution">
    <text evidence="1">The sequence shown here is derived from an EMBL/GenBank/DDBJ whole genome shotgun (WGS) entry which is preliminary data.</text>
</comment>
<feature type="non-terminal residue" evidence="1">
    <location>
        <position position="1"/>
    </location>
</feature>
<dbReference type="EMBL" id="QJKJ01010521">
    <property type="protein sequence ID" value="RDX73454.1"/>
    <property type="molecule type" value="Genomic_DNA"/>
</dbReference>
<dbReference type="PANTHER" id="PTHR35046">
    <property type="entry name" value="ZINC KNUCKLE (CCHC-TYPE) FAMILY PROTEIN"/>
    <property type="match status" value="1"/>
</dbReference>
<reference evidence="1" key="1">
    <citation type="submission" date="2018-05" db="EMBL/GenBank/DDBJ databases">
        <title>Draft genome of Mucuna pruriens seed.</title>
        <authorList>
            <person name="Nnadi N.E."/>
            <person name="Vos R."/>
            <person name="Hasami M.H."/>
            <person name="Devisetty U.K."/>
            <person name="Aguiy J.C."/>
        </authorList>
    </citation>
    <scope>NUCLEOTIDE SEQUENCE [LARGE SCALE GENOMIC DNA]</scope>
    <source>
        <strain evidence="1">JCA_2017</strain>
    </source>
</reference>
<proteinExistence type="predicted"/>